<dbReference type="AlphaFoldDB" id="A0AAV4F547"/>
<evidence type="ECO:0000313" key="3">
    <source>
        <dbReference type="Proteomes" id="UP000762676"/>
    </source>
</evidence>
<sequence length="380" mass="41979">MAKMQKTKQPAVIKLHLDLEELKPKYDRILPQIFLAMEHVRDSEVRGQLECLLSDVYSTFLQPEMEQQNTQQPSQFLDMVKVKQVQNLEEYFDGLLASLPEVTQKELPLPASTKCRSNSWPLEHTKSATRVSLSDTSELTSANKTDQLAAIESKGRSKDGELCAPGRDALLATERCTNSQLAAPGSARGDVATSGVELEPMLDKRQEPNQRRNANGRMADRGEDNSGRISPVCVGRVARSNRTFAQETNKMKLMVENASEFQLNLPLPSLRNSSSLNQNSKLGHRSELGQEAMYSGGDQSSIQITTKGDAKNVTNKDFSIGSQDAESSRLSLSRKWACSASQSSSRRDGSGISGLIEKVQTIGLSLQERRIRVGALRKVR</sequence>
<name>A0AAV4F547_9GAST</name>
<organism evidence="2 3">
    <name type="scientific">Elysia marginata</name>
    <dbReference type="NCBI Taxonomy" id="1093978"/>
    <lineage>
        <taxon>Eukaryota</taxon>
        <taxon>Metazoa</taxon>
        <taxon>Spiralia</taxon>
        <taxon>Lophotrochozoa</taxon>
        <taxon>Mollusca</taxon>
        <taxon>Gastropoda</taxon>
        <taxon>Heterobranchia</taxon>
        <taxon>Euthyneura</taxon>
        <taxon>Panpulmonata</taxon>
        <taxon>Sacoglossa</taxon>
        <taxon>Placobranchoidea</taxon>
        <taxon>Plakobranchidae</taxon>
        <taxon>Elysia</taxon>
    </lineage>
</organism>
<accession>A0AAV4F547</accession>
<comment type="caution">
    <text evidence="2">The sequence shown here is derived from an EMBL/GenBank/DDBJ whole genome shotgun (WGS) entry which is preliminary data.</text>
</comment>
<feature type="compositionally biased region" description="Basic and acidic residues" evidence="1">
    <location>
        <begin position="201"/>
        <end position="210"/>
    </location>
</feature>
<evidence type="ECO:0000256" key="1">
    <source>
        <dbReference type="SAM" id="MobiDB-lite"/>
    </source>
</evidence>
<reference evidence="2 3" key="1">
    <citation type="journal article" date="2021" name="Elife">
        <title>Chloroplast acquisition without the gene transfer in kleptoplastic sea slugs, Plakobranchus ocellatus.</title>
        <authorList>
            <person name="Maeda T."/>
            <person name="Takahashi S."/>
            <person name="Yoshida T."/>
            <person name="Shimamura S."/>
            <person name="Takaki Y."/>
            <person name="Nagai Y."/>
            <person name="Toyoda A."/>
            <person name="Suzuki Y."/>
            <person name="Arimoto A."/>
            <person name="Ishii H."/>
            <person name="Satoh N."/>
            <person name="Nishiyama T."/>
            <person name="Hasebe M."/>
            <person name="Maruyama T."/>
            <person name="Minagawa J."/>
            <person name="Obokata J."/>
            <person name="Shigenobu S."/>
        </authorList>
    </citation>
    <scope>NUCLEOTIDE SEQUENCE [LARGE SCALE GENOMIC DNA]</scope>
</reference>
<gene>
    <name evidence="2" type="ORF">ElyMa_002009700</name>
</gene>
<proteinExistence type="predicted"/>
<protein>
    <submittedName>
        <fullName evidence="2">Uncharacterized protein</fullName>
    </submittedName>
</protein>
<feature type="region of interest" description="Disordered" evidence="1">
    <location>
        <begin position="198"/>
        <end position="231"/>
    </location>
</feature>
<dbReference type="Proteomes" id="UP000762676">
    <property type="component" value="Unassembled WGS sequence"/>
</dbReference>
<evidence type="ECO:0000313" key="2">
    <source>
        <dbReference type="EMBL" id="GFR67870.1"/>
    </source>
</evidence>
<keyword evidence="3" id="KW-1185">Reference proteome</keyword>
<dbReference type="EMBL" id="BMAT01004080">
    <property type="protein sequence ID" value="GFR67870.1"/>
    <property type="molecule type" value="Genomic_DNA"/>
</dbReference>